<dbReference type="SUPFAM" id="SSF52777">
    <property type="entry name" value="CoA-dependent acyltransferases"/>
    <property type="match status" value="2"/>
</dbReference>
<protein>
    <recommendedName>
        <fullName evidence="4">Carrier domain-containing protein</fullName>
    </recommendedName>
</protein>
<sequence>MSTTAETLADLWRELLHVPRVGSDADFFDLGGDSFQAVQLAALVTRRFGVEAGPDLAFDLPGLAEQAGWIASRAAAPAPPPAPAEGGALSTQQEDFLIWMSEPEVPRDIGAIAIATRIREAFDTALFTRALGEVVRRHEALRTVCLPDDDGFRVETVLDLPPEVAEVQARGATPEERLADALALAERERTRLSDVVRDPMVRALVIRVGTGDQVLVLSVHHFVTDGWSMGIVLREAALVYSALRAGLPSPLKPLETAYGRYCAWTRTRWEANRPYWDAVLDGAPRALAPFPGRLRAGKYTWRAHPFTVDAATAGRLRAAARAHGATPFMAVTACWTSVLAAWTGLEDLVLMSPAPGRTEPSHNGIVGCLVQSMVLRVDASGEPGRAELLARVRRTVLDATAHQLHAYHEVRPRVPYPSRIHYESWGQPPNFPGLRSEPFPLPRLQENLVWHAPPGEEDHSSPWLVVEEQPDGSLRAAVVYNGFGFAPETAARFAELFTTEAGLFPGELAP</sequence>
<dbReference type="SUPFAM" id="SSF47336">
    <property type="entry name" value="ACP-like"/>
    <property type="match status" value="1"/>
</dbReference>
<comment type="cofactor">
    <cofactor evidence="1">
        <name>pantetheine 4'-phosphate</name>
        <dbReference type="ChEBI" id="CHEBI:47942"/>
    </cofactor>
</comment>
<gene>
    <name evidence="5" type="ORF">GCM10009550_14110</name>
</gene>
<evidence type="ECO:0000256" key="1">
    <source>
        <dbReference type="ARBA" id="ARBA00001957"/>
    </source>
</evidence>
<dbReference type="PROSITE" id="PS50075">
    <property type="entry name" value="CARRIER"/>
    <property type="match status" value="1"/>
</dbReference>
<evidence type="ECO:0000256" key="2">
    <source>
        <dbReference type="ARBA" id="ARBA00022450"/>
    </source>
</evidence>
<dbReference type="Gene3D" id="3.30.559.10">
    <property type="entry name" value="Chloramphenicol acetyltransferase-like domain"/>
    <property type="match status" value="1"/>
</dbReference>
<dbReference type="InterPro" id="IPR020806">
    <property type="entry name" value="PKS_PP-bd"/>
</dbReference>
<dbReference type="SMART" id="SM00823">
    <property type="entry name" value="PKS_PP"/>
    <property type="match status" value="1"/>
</dbReference>
<dbReference type="InterPro" id="IPR009081">
    <property type="entry name" value="PP-bd_ACP"/>
</dbReference>
<dbReference type="PANTHER" id="PTHR45527">
    <property type="entry name" value="NONRIBOSOMAL PEPTIDE SYNTHETASE"/>
    <property type="match status" value="1"/>
</dbReference>
<dbReference type="Gene3D" id="3.30.559.30">
    <property type="entry name" value="Nonribosomal peptide synthetase, condensation domain"/>
    <property type="match status" value="1"/>
</dbReference>
<dbReference type="RefSeq" id="WP_344237997.1">
    <property type="nucleotide sequence ID" value="NZ_BAAAHH010000004.1"/>
</dbReference>
<dbReference type="Proteomes" id="UP001500665">
    <property type="component" value="Unassembled WGS sequence"/>
</dbReference>
<evidence type="ECO:0000313" key="6">
    <source>
        <dbReference type="Proteomes" id="UP001500665"/>
    </source>
</evidence>
<dbReference type="Pfam" id="PF00668">
    <property type="entry name" value="Condensation"/>
    <property type="match status" value="1"/>
</dbReference>
<accession>A0ABN1QI92</accession>
<keyword evidence="6" id="KW-1185">Reference proteome</keyword>
<evidence type="ECO:0000259" key="4">
    <source>
        <dbReference type="PROSITE" id="PS50075"/>
    </source>
</evidence>
<evidence type="ECO:0000313" key="5">
    <source>
        <dbReference type="EMBL" id="GAA0942721.1"/>
    </source>
</evidence>
<organism evidence="5 6">
    <name type="scientific">Actinocorallia libanotica</name>
    <dbReference type="NCBI Taxonomy" id="46162"/>
    <lineage>
        <taxon>Bacteria</taxon>
        <taxon>Bacillati</taxon>
        <taxon>Actinomycetota</taxon>
        <taxon>Actinomycetes</taxon>
        <taxon>Streptosporangiales</taxon>
        <taxon>Thermomonosporaceae</taxon>
        <taxon>Actinocorallia</taxon>
    </lineage>
</organism>
<dbReference type="InterPro" id="IPR001242">
    <property type="entry name" value="Condensation_dom"/>
</dbReference>
<reference evidence="5 6" key="1">
    <citation type="journal article" date="2019" name="Int. J. Syst. Evol. Microbiol.">
        <title>The Global Catalogue of Microorganisms (GCM) 10K type strain sequencing project: providing services to taxonomists for standard genome sequencing and annotation.</title>
        <authorList>
            <consortium name="The Broad Institute Genomics Platform"/>
            <consortium name="The Broad Institute Genome Sequencing Center for Infectious Disease"/>
            <person name="Wu L."/>
            <person name="Ma J."/>
        </authorList>
    </citation>
    <scope>NUCLEOTIDE SEQUENCE [LARGE SCALE GENOMIC DNA]</scope>
    <source>
        <strain evidence="5 6">JCM 10696</strain>
    </source>
</reference>
<proteinExistence type="predicted"/>
<evidence type="ECO:0000256" key="3">
    <source>
        <dbReference type="ARBA" id="ARBA00022553"/>
    </source>
</evidence>
<dbReference type="EMBL" id="BAAAHH010000004">
    <property type="protein sequence ID" value="GAA0942721.1"/>
    <property type="molecule type" value="Genomic_DNA"/>
</dbReference>
<dbReference type="InterPro" id="IPR036736">
    <property type="entry name" value="ACP-like_sf"/>
</dbReference>
<dbReference type="Pfam" id="PF00550">
    <property type="entry name" value="PP-binding"/>
    <property type="match status" value="1"/>
</dbReference>
<keyword evidence="3" id="KW-0597">Phosphoprotein</keyword>
<dbReference type="InterPro" id="IPR023213">
    <property type="entry name" value="CAT-like_dom_sf"/>
</dbReference>
<feature type="domain" description="Carrier" evidence="4">
    <location>
        <begin position="1"/>
        <end position="74"/>
    </location>
</feature>
<dbReference type="Gene3D" id="1.10.1200.10">
    <property type="entry name" value="ACP-like"/>
    <property type="match status" value="1"/>
</dbReference>
<keyword evidence="2" id="KW-0596">Phosphopantetheine</keyword>
<name>A0ABN1QI92_9ACTN</name>
<comment type="caution">
    <text evidence="5">The sequence shown here is derived from an EMBL/GenBank/DDBJ whole genome shotgun (WGS) entry which is preliminary data.</text>
</comment>
<dbReference type="PANTHER" id="PTHR45527:SF1">
    <property type="entry name" value="FATTY ACID SYNTHASE"/>
    <property type="match status" value="1"/>
</dbReference>